<keyword evidence="2" id="KW-0812">Transmembrane</keyword>
<comment type="caution">
    <text evidence="3">The sequence shown here is derived from an EMBL/GenBank/DDBJ whole genome shotgun (WGS) entry which is preliminary data.</text>
</comment>
<keyword evidence="2" id="KW-0472">Membrane</keyword>
<feature type="compositionally biased region" description="Polar residues" evidence="1">
    <location>
        <begin position="75"/>
        <end position="88"/>
    </location>
</feature>
<name>A0A255EGR1_9ACTN</name>
<feature type="compositionally biased region" description="Low complexity" evidence="1">
    <location>
        <begin position="50"/>
        <end position="68"/>
    </location>
</feature>
<evidence type="ECO:0000256" key="1">
    <source>
        <dbReference type="SAM" id="MobiDB-lite"/>
    </source>
</evidence>
<organism evidence="3 4">
    <name type="scientific">Parenemella sanctibonifatiensis</name>
    <dbReference type="NCBI Taxonomy" id="2016505"/>
    <lineage>
        <taxon>Bacteria</taxon>
        <taxon>Bacillati</taxon>
        <taxon>Actinomycetota</taxon>
        <taxon>Actinomycetes</taxon>
        <taxon>Propionibacteriales</taxon>
        <taxon>Propionibacteriaceae</taxon>
        <taxon>Parenemella</taxon>
    </lineage>
</organism>
<sequence length="203" mass="21354">MGPMSQDNFGQSGYGQGGYDQNQNQGPNPGGYSPNPGQGGYGQPSASGFDSASQYPSSAASASYPSDQGGYGQQPAPSSNPYAASMYNSPVGGEDDDLDENPFTAMFDFSFQKFATPSLIKIAYILWIVLSALGALSYVGIIFIGMAVNDQAGLGILLSLLALVGFAIGFFLYTALIRMSLEALIATVRTAQEVRKIRIKLEG</sequence>
<feature type="transmembrane region" description="Helical" evidence="2">
    <location>
        <begin position="154"/>
        <end position="176"/>
    </location>
</feature>
<evidence type="ECO:0000313" key="3">
    <source>
        <dbReference type="EMBL" id="OYN90161.1"/>
    </source>
</evidence>
<dbReference type="InterPro" id="IPR025557">
    <property type="entry name" value="DUF4282"/>
</dbReference>
<keyword evidence="2" id="KW-1133">Transmembrane helix</keyword>
<accession>A0A255EGR1</accession>
<evidence type="ECO:0000256" key="2">
    <source>
        <dbReference type="SAM" id="Phobius"/>
    </source>
</evidence>
<dbReference type="AlphaFoldDB" id="A0A255EGR1"/>
<gene>
    <name evidence="3" type="ORF">CGZ91_08260</name>
</gene>
<keyword evidence="4" id="KW-1185">Reference proteome</keyword>
<evidence type="ECO:0000313" key="4">
    <source>
        <dbReference type="Proteomes" id="UP000216300"/>
    </source>
</evidence>
<evidence type="ECO:0008006" key="5">
    <source>
        <dbReference type="Google" id="ProtNLM"/>
    </source>
</evidence>
<dbReference type="EMBL" id="NMVJ01000007">
    <property type="protein sequence ID" value="OYN90161.1"/>
    <property type="molecule type" value="Genomic_DNA"/>
</dbReference>
<dbReference type="Proteomes" id="UP000216300">
    <property type="component" value="Unassembled WGS sequence"/>
</dbReference>
<proteinExistence type="predicted"/>
<feature type="region of interest" description="Disordered" evidence="1">
    <location>
        <begin position="1"/>
        <end position="95"/>
    </location>
</feature>
<feature type="transmembrane region" description="Helical" evidence="2">
    <location>
        <begin position="122"/>
        <end position="148"/>
    </location>
</feature>
<reference evidence="3 4" key="1">
    <citation type="submission" date="2017-07" db="EMBL/GenBank/DDBJ databases">
        <title>Draft whole genome sequences of clinical Proprionibacteriaceae strains.</title>
        <authorList>
            <person name="Bernier A.-M."/>
            <person name="Bernard K."/>
            <person name="Domingo M.-C."/>
        </authorList>
    </citation>
    <scope>NUCLEOTIDE SEQUENCE [LARGE SCALE GENOMIC DNA]</scope>
    <source>
        <strain evidence="3 4">NML 150081</strain>
    </source>
</reference>
<protein>
    <recommendedName>
        <fullName evidence="5">DUF4282 domain-containing protein</fullName>
    </recommendedName>
</protein>
<dbReference type="Pfam" id="PF14110">
    <property type="entry name" value="DUF4282"/>
    <property type="match status" value="1"/>
</dbReference>
<feature type="compositionally biased region" description="Low complexity" evidence="1">
    <location>
        <begin position="19"/>
        <end position="36"/>
    </location>
</feature>